<name>M1QAS8_9ZZZZ</name>
<dbReference type="EC" id="1.2.99.5" evidence="2"/>
<dbReference type="InterPro" id="IPR003814">
    <property type="entry name" value="FmdEsu_dom"/>
</dbReference>
<dbReference type="InterPro" id="IPR053194">
    <property type="entry name" value="tRNA_methyltr_O"/>
</dbReference>
<gene>
    <name evidence="2" type="ORF">FLSS-9_0005</name>
</gene>
<dbReference type="GO" id="GO:0016491">
    <property type="term" value="F:oxidoreductase activity"/>
    <property type="evidence" value="ECO:0007669"/>
    <property type="project" value="UniProtKB-KW"/>
</dbReference>
<dbReference type="Gene3D" id="3.30.1330.130">
    <property type="match status" value="1"/>
</dbReference>
<dbReference type="Pfam" id="PF02663">
    <property type="entry name" value="FmdE"/>
    <property type="match status" value="1"/>
</dbReference>
<accession>M1QAS8</accession>
<protein>
    <submittedName>
        <fullName evidence="2">Formylmethanofuran dehydrogenase subunit E region</fullName>
        <ecNumber evidence="2">1.2.99.5</ecNumber>
    </submittedName>
</protein>
<keyword evidence="2" id="KW-0560">Oxidoreductase</keyword>
<dbReference type="PANTHER" id="PTHR39418:SF1">
    <property type="entry name" value="DEHYDROGENASE"/>
    <property type="match status" value="1"/>
</dbReference>
<dbReference type="AlphaFoldDB" id="M1QAS8"/>
<evidence type="ECO:0000313" key="2">
    <source>
        <dbReference type="EMBL" id="AGF93073.1"/>
    </source>
</evidence>
<evidence type="ECO:0000259" key="1">
    <source>
        <dbReference type="Pfam" id="PF02663"/>
    </source>
</evidence>
<dbReference type="PANTHER" id="PTHR39418">
    <property type="entry name" value="DEHYDROGENASE-RELATED"/>
    <property type="match status" value="1"/>
</dbReference>
<proteinExistence type="predicted"/>
<reference evidence="2" key="1">
    <citation type="journal article" date="2013" name="Syst. Appl. Microbiol.">
        <title>New insights into the archaeal diversity of a hypersaline microbial mat obtained by a metagenomic approach.</title>
        <authorList>
            <person name="Lopez-Lopez A."/>
            <person name="Richter M."/>
            <person name="Pena A."/>
            <person name="Tamames J."/>
            <person name="Rossello-Mora R."/>
        </authorList>
    </citation>
    <scope>NUCLEOTIDE SEQUENCE</scope>
</reference>
<organism evidence="2">
    <name type="scientific">uncultured organism</name>
    <dbReference type="NCBI Taxonomy" id="155900"/>
    <lineage>
        <taxon>unclassified sequences</taxon>
        <taxon>environmental samples</taxon>
    </lineage>
</organism>
<dbReference type="EMBL" id="JX684081">
    <property type="protein sequence ID" value="AGF93073.1"/>
    <property type="molecule type" value="Genomic_DNA"/>
</dbReference>
<dbReference type="SUPFAM" id="SSF143555">
    <property type="entry name" value="FwdE-like"/>
    <property type="match status" value="1"/>
</dbReference>
<sequence length="137" mass="15375">MNNKKTLKKLANFHGHLGPYIIVGYKMGILANEKLGKNPFDKKATAKTGRETPLSCIIDGIQFASGCTLGKGNVSIEQEKKPEATFHNQNKKLETKLKPNIHEKIKSADEDQLEETAREIFKQKPKDILELQITSRS</sequence>
<feature type="domain" description="Formylmethanofuran dehydrogenase subunit E" evidence="1">
    <location>
        <begin position="13"/>
        <end position="129"/>
    </location>
</feature>